<evidence type="ECO:0000313" key="2">
    <source>
        <dbReference type="EMBL" id="GAA1914496.1"/>
    </source>
</evidence>
<feature type="region of interest" description="Disordered" evidence="1">
    <location>
        <begin position="28"/>
        <end position="65"/>
    </location>
</feature>
<comment type="caution">
    <text evidence="2">The sequence shown here is derived from an EMBL/GenBank/DDBJ whole genome shotgun (WGS) entry which is preliminary data.</text>
</comment>
<feature type="compositionally biased region" description="Basic and acidic residues" evidence="1">
    <location>
        <begin position="50"/>
        <end position="65"/>
    </location>
</feature>
<protein>
    <submittedName>
        <fullName evidence="2">Uncharacterized protein</fullName>
    </submittedName>
</protein>
<dbReference type="Proteomes" id="UP001500784">
    <property type="component" value="Unassembled WGS sequence"/>
</dbReference>
<name>A0ABN2P8H7_9MICC</name>
<accession>A0ABN2P8H7</accession>
<evidence type="ECO:0000313" key="3">
    <source>
        <dbReference type="Proteomes" id="UP001500784"/>
    </source>
</evidence>
<evidence type="ECO:0000256" key="1">
    <source>
        <dbReference type="SAM" id="MobiDB-lite"/>
    </source>
</evidence>
<sequence>MEIFFSLLVLSLLAGVTAMVVSTIRHDGRDHLPPVSSGRPWHGNALWDVSDPRDLSQERPYRPRR</sequence>
<gene>
    <name evidence="2" type="ORF">GCM10009688_19280</name>
</gene>
<keyword evidence="3" id="KW-1185">Reference proteome</keyword>
<dbReference type="RefSeq" id="WP_152226955.1">
    <property type="nucleotide sequence ID" value="NZ_BAAALV010000002.1"/>
</dbReference>
<organism evidence="2 3">
    <name type="scientific">Arthrobacter gandavensis</name>
    <dbReference type="NCBI Taxonomy" id="169960"/>
    <lineage>
        <taxon>Bacteria</taxon>
        <taxon>Bacillati</taxon>
        <taxon>Actinomycetota</taxon>
        <taxon>Actinomycetes</taxon>
        <taxon>Micrococcales</taxon>
        <taxon>Micrococcaceae</taxon>
        <taxon>Arthrobacter</taxon>
    </lineage>
</organism>
<reference evidence="2 3" key="1">
    <citation type="journal article" date="2019" name="Int. J. Syst. Evol. Microbiol.">
        <title>The Global Catalogue of Microorganisms (GCM) 10K type strain sequencing project: providing services to taxonomists for standard genome sequencing and annotation.</title>
        <authorList>
            <consortium name="The Broad Institute Genomics Platform"/>
            <consortium name="The Broad Institute Genome Sequencing Center for Infectious Disease"/>
            <person name="Wu L."/>
            <person name="Ma J."/>
        </authorList>
    </citation>
    <scope>NUCLEOTIDE SEQUENCE [LARGE SCALE GENOMIC DNA]</scope>
    <source>
        <strain evidence="2 3">JCM 13316</strain>
    </source>
</reference>
<dbReference type="EMBL" id="BAAALV010000002">
    <property type="protein sequence ID" value="GAA1914496.1"/>
    <property type="molecule type" value="Genomic_DNA"/>
</dbReference>
<proteinExistence type="predicted"/>